<evidence type="ECO:0000259" key="1">
    <source>
        <dbReference type="Pfam" id="PF08241"/>
    </source>
</evidence>
<evidence type="ECO:0000313" key="3">
    <source>
        <dbReference type="Proteomes" id="UP000196573"/>
    </source>
</evidence>
<keyword evidence="3" id="KW-1185">Reference proteome</keyword>
<dbReference type="GO" id="GO:0008757">
    <property type="term" value="F:S-adenosylmethionine-dependent methyltransferase activity"/>
    <property type="evidence" value="ECO:0007669"/>
    <property type="project" value="InterPro"/>
</dbReference>
<name>A0A1X7AL59_9GAMM</name>
<protein>
    <recommendedName>
        <fullName evidence="1">Methyltransferase type 11 domain-containing protein</fullName>
    </recommendedName>
</protein>
<dbReference type="InterPro" id="IPR029063">
    <property type="entry name" value="SAM-dependent_MTases_sf"/>
</dbReference>
<reference evidence="2 3" key="1">
    <citation type="submission" date="2017-03" db="EMBL/GenBank/DDBJ databases">
        <authorList>
            <person name="Afonso C.L."/>
            <person name="Miller P.J."/>
            <person name="Scott M.A."/>
            <person name="Spackman E."/>
            <person name="Goraichik I."/>
            <person name="Dimitrov K.M."/>
            <person name="Suarez D.L."/>
            <person name="Swayne D.E."/>
        </authorList>
    </citation>
    <scope>NUCLEOTIDE SEQUENCE [LARGE SCALE GENOMIC DNA]</scope>
    <source>
        <strain evidence="2">SB41UT1</strain>
    </source>
</reference>
<dbReference type="PANTHER" id="PTHR43861">
    <property type="entry name" value="TRANS-ACONITATE 2-METHYLTRANSFERASE-RELATED"/>
    <property type="match status" value="1"/>
</dbReference>
<dbReference type="Gene3D" id="3.40.50.150">
    <property type="entry name" value="Vaccinia Virus protein VP39"/>
    <property type="match status" value="1"/>
</dbReference>
<dbReference type="CDD" id="cd02440">
    <property type="entry name" value="AdoMet_MTases"/>
    <property type="match status" value="1"/>
</dbReference>
<dbReference type="SUPFAM" id="SSF53335">
    <property type="entry name" value="S-adenosyl-L-methionine-dependent methyltransferases"/>
    <property type="match status" value="1"/>
</dbReference>
<dbReference type="Pfam" id="PF08241">
    <property type="entry name" value="Methyltransf_11"/>
    <property type="match status" value="1"/>
</dbReference>
<feature type="domain" description="Methyltransferase type 11" evidence="1">
    <location>
        <begin position="44"/>
        <end position="141"/>
    </location>
</feature>
<gene>
    <name evidence="2" type="ORF">EHSB41UT_02806</name>
</gene>
<sequence>MNIQDLLVYRSSSPVKHQAGMAFDGTNVLLDHWIASWDTKKPLLDIGCGNCNNAIAAAQQGAKVLAGEMSHQTIASLEQEHGHENNLSFHYVKLPDEVPFMEESISGVLCSEVLHFLTHDEVLGTLSEVHRILKPEGTMVVCCGSEDAKALQKTGFVEAQEKKREKEPDHLHHIDDILSLMEKGLRSYKLPADDIQEGIEFYRSLMPHSRFNLFNKHQLAETFEKNGFKVEHLQSGPAPHYPMWDHGDHDQIRIIAKKI</sequence>
<dbReference type="InterPro" id="IPR013216">
    <property type="entry name" value="Methyltransf_11"/>
</dbReference>
<dbReference type="EMBL" id="FWPT01000006">
    <property type="protein sequence ID" value="SMA48603.1"/>
    <property type="molecule type" value="Genomic_DNA"/>
</dbReference>
<accession>A0A1X7AL59</accession>
<dbReference type="Proteomes" id="UP000196573">
    <property type="component" value="Unassembled WGS sequence"/>
</dbReference>
<dbReference type="AlphaFoldDB" id="A0A1X7AL59"/>
<evidence type="ECO:0000313" key="2">
    <source>
        <dbReference type="EMBL" id="SMA48603.1"/>
    </source>
</evidence>
<dbReference type="RefSeq" id="WP_087110941.1">
    <property type="nucleotide sequence ID" value="NZ_CBCSCN010000006.1"/>
</dbReference>
<organism evidence="2 3">
    <name type="scientific">Parendozoicomonas haliclonae</name>
    <dbReference type="NCBI Taxonomy" id="1960125"/>
    <lineage>
        <taxon>Bacteria</taxon>
        <taxon>Pseudomonadati</taxon>
        <taxon>Pseudomonadota</taxon>
        <taxon>Gammaproteobacteria</taxon>
        <taxon>Oceanospirillales</taxon>
        <taxon>Endozoicomonadaceae</taxon>
        <taxon>Parendozoicomonas</taxon>
    </lineage>
</organism>
<proteinExistence type="predicted"/>
<dbReference type="OrthoDB" id="6192435at2"/>